<evidence type="ECO:0000313" key="2">
    <source>
        <dbReference type="Proteomes" id="UP000588098"/>
    </source>
</evidence>
<evidence type="ECO:0000313" key="1">
    <source>
        <dbReference type="EMBL" id="MBB5936467.1"/>
    </source>
</evidence>
<proteinExistence type="predicted"/>
<dbReference type="AlphaFoldDB" id="A0A7W9UZ76"/>
<keyword evidence="2" id="KW-1185">Reference proteome</keyword>
<accession>A0A7W9UZ76</accession>
<dbReference type="EMBL" id="JACHJL010000008">
    <property type="protein sequence ID" value="MBB5936467.1"/>
    <property type="molecule type" value="Genomic_DNA"/>
</dbReference>
<protein>
    <submittedName>
        <fullName evidence="1">Uncharacterized protein</fullName>
    </submittedName>
</protein>
<name>A0A7W9UZ76_9ACTN</name>
<gene>
    <name evidence="1" type="ORF">FHS42_003542</name>
</gene>
<sequence length="54" mass="6021">MSWLSFHDRRLLVAGLAAMAVCNLAVVRASGIFCWEGIRHEPSRRAKPMNLPAN</sequence>
<dbReference type="RefSeq" id="WP_184573061.1">
    <property type="nucleotide sequence ID" value="NZ_JACHJL010000008.1"/>
</dbReference>
<reference evidence="1 2" key="1">
    <citation type="submission" date="2020-08" db="EMBL/GenBank/DDBJ databases">
        <title>Genomic Encyclopedia of Type Strains, Phase III (KMG-III): the genomes of soil and plant-associated and newly described type strains.</title>
        <authorList>
            <person name="Whitman W."/>
        </authorList>
    </citation>
    <scope>NUCLEOTIDE SEQUENCE [LARGE SCALE GENOMIC DNA]</scope>
    <source>
        <strain evidence="1 2">CECT 8305</strain>
    </source>
</reference>
<organism evidence="1 2">
    <name type="scientific">Streptomyces zagrosensis</name>
    <dbReference type="NCBI Taxonomy" id="1042984"/>
    <lineage>
        <taxon>Bacteria</taxon>
        <taxon>Bacillati</taxon>
        <taxon>Actinomycetota</taxon>
        <taxon>Actinomycetes</taxon>
        <taxon>Kitasatosporales</taxon>
        <taxon>Streptomycetaceae</taxon>
        <taxon>Streptomyces</taxon>
    </lineage>
</organism>
<dbReference type="Proteomes" id="UP000588098">
    <property type="component" value="Unassembled WGS sequence"/>
</dbReference>
<comment type="caution">
    <text evidence="1">The sequence shown here is derived from an EMBL/GenBank/DDBJ whole genome shotgun (WGS) entry which is preliminary data.</text>
</comment>